<keyword evidence="2" id="KW-1185">Reference proteome</keyword>
<organism evidence="1 2">
    <name type="scientific">Dreissena polymorpha</name>
    <name type="common">Zebra mussel</name>
    <name type="synonym">Mytilus polymorpha</name>
    <dbReference type="NCBI Taxonomy" id="45954"/>
    <lineage>
        <taxon>Eukaryota</taxon>
        <taxon>Metazoa</taxon>
        <taxon>Spiralia</taxon>
        <taxon>Lophotrochozoa</taxon>
        <taxon>Mollusca</taxon>
        <taxon>Bivalvia</taxon>
        <taxon>Autobranchia</taxon>
        <taxon>Heteroconchia</taxon>
        <taxon>Euheterodonta</taxon>
        <taxon>Imparidentia</taxon>
        <taxon>Neoheterodontei</taxon>
        <taxon>Myida</taxon>
        <taxon>Dreissenoidea</taxon>
        <taxon>Dreissenidae</taxon>
        <taxon>Dreissena</taxon>
    </lineage>
</organism>
<dbReference type="AlphaFoldDB" id="A0A9D4JZF3"/>
<name>A0A9D4JZF3_DREPO</name>
<proteinExistence type="predicted"/>
<dbReference type="Proteomes" id="UP000828390">
    <property type="component" value="Unassembled WGS sequence"/>
</dbReference>
<reference evidence="1" key="2">
    <citation type="submission" date="2020-11" db="EMBL/GenBank/DDBJ databases">
        <authorList>
            <person name="McCartney M.A."/>
            <person name="Auch B."/>
            <person name="Kono T."/>
            <person name="Mallez S."/>
            <person name="Becker A."/>
            <person name="Gohl D.M."/>
            <person name="Silverstein K.A.T."/>
            <person name="Koren S."/>
            <person name="Bechman K.B."/>
            <person name="Herman A."/>
            <person name="Abrahante J.E."/>
            <person name="Garbe J."/>
        </authorList>
    </citation>
    <scope>NUCLEOTIDE SEQUENCE</scope>
    <source>
        <strain evidence="1">Duluth1</strain>
        <tissue evidence="1">Whole animal</tissue>
    </source>
</reference>
<dbReference type="EMBL" id="JAIWYP010000005">
    <property type="protein sequence ID" value="KAH3826252.1"/>
    <property type="molecule type" value="Genomic_DNA"/>
</dbReference>
<gene>
    <name evidence="1" type="ORF">DPMN_128148</name>
</gene>
<reference evidence="1" key="1">
    <citation type="journal article" date="2019" name="bioRxiv">
        <title>The Genome of the Zebra Mussel, Dreissena polymorpha: A Resource for Invasive Species Research.</title>
        <authorList>
            <person name="McCartney M.A."/>
            <person name="Auch B."/>
            <person name="Kono T."/>
            <person name="Mallez S."/>
            <person name="Zhang Y."/>
            <person name="Obille A."/>
            <person name="Becker A."/>
            <person name="Abrahante J.E."/>
            <person name="Garbe J."/>
            <person name="Badalamenti J.P."/>
            <person name="Herman A."/>
            <person name="Mangelson H."/>
            <person name="Liachko I."/>
            <person name="Sullivan S."/>
            <person name="Sone E.D."/>
            <person name="Koren S."/>
            <person name="Silverstein K.A.T."/>
            <person name="Beckman K.B."/>
            <person name="Gohl D.M."/>
        </authorList>
    </citation>
    <scope>NUCLEOTIDE SEQUENCE</scope>
    <source>
        <strain evidence="1">Duluth1</strain>
        <tissue evidence="1">Whole animal</tissue>
    </source>
</reference>
<protein>
    <submittedName>
        <fullName evidence="1">Uncharacterized protein</fullName>
    </submittedName>
</protein>
<accession>A0A9D4JZF3</accession>
<evidence type="ECO:0000313" key="1">
    <source>
        <dbReference type="EMBL" id="KAH3826252.1"/>
    </source>
</evidence>
<sequence>MEFNICDHVAHYKRWRWQKTLCHWRLRWRGILVDGVRVFVIDGGGVLWDGNGGKVRSCERQDGVLFGSGGGLAKGMVSDEQGGGGGRCGLFCSDGKDCEGETCVII</sequence>
<evidence type="ECO:0000313" key="2">
    <source>
        <dbReference type="Proteomes" id="UP000828390"/>
    </source>
</evidence>
<comment type="caution">
    <text evidence="1">The sequence shown here is derived from an EMBL/GenBank/DDBJ whole genome shotgun (WGS) entry which is preliminary data.</text>
</comment>